<evidence type="ECO:0000256" key="4">
    <source>
        <dbReference type="ARBA" id="ARBA00013223"/>
    </source>
</evidence>
<dbReference type="STRING" id="4577.A0A1D6L5H8"/>
<keyword evidence="10" id="KW-0813">Transport</keyword>
<reference evidence="15" key="1">
    <citation type="submission" date="2015-12" db="EMBL/GenBank/DDBJ databases">
        <title>Update maize B73 reference genome by single molecule sequencing technologies.</title>
        <authorList>
            <consortium name="Maize Genome Sequencing Project"/>
            <person name="Ware D."/>
        </authorList>
    </citation>
    <scope>NUCLEOTIDE SEQUENCE [LARGE SCALE GENOMIC DNA]</scope>
    <source>
        <tissue evidence="15">Seedling</tissue>
    </source>
</reference>
<evidence type="ECO:0000256" key="10">
    <source>
        <dbReference type="ARBA" id="ARBA00022982"/>
    </source>
</evidence>
<proteinExistence type="inferred from homology"/>
<gene>
    <name evidence="15" type="ORF">ZEAMMB73_Zm00001d034099</name>
</gene>
<keyword evidence="5" id="KW-0602">Photosynthesis</keyword>
<dbReference type="EMBL" id="CM007647">
    <property type="protein sequence ID" value="ONM09567.1"/>
    <property type="molecule type" value="Genomic_DNA"/>
</dbReference>
<keyword evidence="7" id="KW-0274">FAD</keyword>
<keyword evidence="9" id="KW-0809">Transit peptide</keyword>
<dbReference type="InterPro" id="IPR001709">
    <property type="entry name" value="Flavoprot_Pyr_Nucl_cyt_Rdtase"/>
</dbReference>
<dbReference type="UniPathway" id="UPA00091"/>
<sequence length="370" mass="42106">MPRLSLTVTDAVAAMPFALRLGGSPALRLGSQSPSWLRFGGRDGARKALFCSTEDTRRCGSDDDAEAEEGRRRGGSRVPSDRRIRAGMRPPRLFPCACSYHNAGDLQPGDNVQITGPVGKEMLMPKDPNATIIMLATGTGIAPFRSFLWKMFFEKHDEYKFKGLGWLFLGVPTSSSLLYKEEFRKMKERAPENFRVDYAISREQTNAAGERMYIQTRMAEYKEELWELLKKDNTYVYMCGLKGMENGIDDIMVSLAEKDDLEYFLCQSFHLSEACWNATAGQEHGDEQRSIVPLQRSSMVRRKAQDDNKWRRIPTFGDWNLRDDMPVTQYLQAETSSSLCRRQRRTTTRICSRCPSVPCQALQLQEGETK</sequence>
<comment type="cofactor">
    <cofactor evidence="1">
        <name>FAD</name>
        <dbReference type="ChEBI" id="CHEBI:57692"/>
    </cofactor>
</comment>
<dbReference type="GO" id="GO:0004324">
    <property type="term" value="F:ferredoxin-NADP+ reductase activity"/>
    <property type="evidence" value="ECO:0007669"/>
    <property type="project" value="UniProtKB-EC"/>
</dbReference>
<dbReference type="FunFam" id="3.40.50.80:FF:000008">
    <property type="entry name" value="Ferredoxin--NADP reductase, chloroplastic"/>
    <property type="match status" value="1"/>
</dbReference>
<organism evidence="15">
    <name type="scientific">Zea mays</name>
    <name type="common">Maize</name>
    <dbReference type="NCBI Taxonomy" id="4577"/>
    <lineage>
        <taxon>Eukaryota</taxon>
        <taxon>Viridiplantae</taxon>
        <taxon>Streptophyta</taxon>
        <taxon>Embryophyta</taxon>
        <taxon>Tracheophyta</taxon>
        <taxon>Spermatophyta</taxon>
        <taxon>Magnoliopsida</taxon>
        <taxon>Liliopsida</taxon>
        <taxon>Poales</taxon>
        <taxon>Poaceae</taxon>
        <taxon>PACMAD clade</taxon>
        <taxon>Panicoideae</taxon>
        <taxon>Andropogonodae</taxon>
        <taxon>Andropogoneae</taxon>
        <taxon>Tripsacinae</taxon>
        <taxon>Zea</taxon>
    </lineage>
</organism>
<keyword evidence="11" id="KW-0560">Oxidoreductase</keyword>
<accession>A0A1D6L5H8</accession>
<evidence type="ECO:0000256" key="6">
    <source>
        <dbReference type="ARBA" id="ARBA00022630"/>
    </source>
</evidence>
<comment type="catalytic activity">
    <reaction evidence="12">
        <text>2 reduced [2Fe-2S]-[ferredoxin] + NADP(+) + H(+) = 2 oxidized [2Fe-2S]-[ferredoxin] + NADPH</text>
        <dbReference type="Rhea" id="RHEA:20125"/>
        <dbReference type="Rhea" id="RHEA-COMP:10000"/>
        <dbReference type="Rhea" id="RHEA-COMP:10001"/>
        <dbReference type="ChEBI" id="CHEBI:15378"/>
        <dbReference type="ChEBI" id="CHEBI:33737"/>
        <dbReference type="ChEBI" id="CHEBI:33738"/>
        <dbReference type="ChEBI" id="CHEBI:57783"/>
        <dbReference type="ChEBI" id="CHEBI:58349"/>
        <dbReference type="EC" id="1.18.1.2"/>
    </reaction>
</comment>
<evidence type="ECO:0000256" key="7">
    <source>
        <dbReference type="ARBA" id="ARBA00022827"/>
    </source>
</evidence>
<dbReference type="PANTHER" id="PTHR43314">
    <property type="match status" value="1"/>
</dbReference>
<evidence type="ECO:0000256" key="1">
    <source>
        <dbReference type="ARBA" id="ARBA00001974"/>
    </source>
</evidence>
<evidence type="ECO:0000256" key="9">
    <source>
        <dbReference type="ARBA" id="ARBA00022946"/>
    </source>
</evidence>
<dbReference type="Pfam" id="PF00175">
    <property type="entry name" value="NAD_binding_1"/>
    <property type="match status" value="1"/>
</dbReference>
<dbReference type="EMBL" id="CM007647">
    <property type="protein sequence ID" value="ONM09568.1"/>
    <property type="molecule type" value="Genomic_DNA"/>
</dbReference>
<keyword evidence="10" id="KW-0249">Electron transport</keyword>
<comment type="pathway">
    <text evidence="2">Energy metabolism; photosynthesis.</text>
</comment>
<evidence type="ECO:0000256" key="3">
    <source>
        <dbReference type="ARBA" id="ARBA00008312"/>
    </source>
</evidence>
<keyword evidence="8" id="KW-0521">NADP</keyword>
<dbReference type="InterPro" id="IPR015701">
    <property type="entry name" value="FNR"/>
</dbReference>
<evidence type="ECO:0000256" key="12">
    <source>
        <dbReference type="ARBA" id="ARBA00047776"/>
    </source>
</evidence>
<evidence type="ECO:0000256" key="8">
    <source>
        <dbReference type="ARBA" id="ARBA00022857"/>
    </source>
</evidence>
<evidence type="ECO:0000256" key="13">
    <source>
        <dbReference type="SAM" id="MobiDB-lite"/>
    </source>
</evidence>
<dbReference type="PaxDb" id="4577-GRMZM2G395728_P02"/>
<dbReference type="eggNOG" id="KOG1158">
    <property type="taxonomic scope" value="Eukaryota"/>
</dbReference>
<keyword evidence="6" id="KW-0285">Flavoprotein</keyword>
<evidence type="ECO:0000313" key="15">
    <source>
        <dbReference type="EMBL" id="ONM09567.1"/>
    </source>
</evidence>
<dbReference type="InterPro" id="IPR001433">
    <property type="entry name" value="OxRdtase_FAD/NAD-bd"/>
</dbReference>
<dbReference type="Gene3D" id="3.40.50.80">
    <property type="entry name" value="Nucleotide-binding domain of ferredoxin-NADP reductase (FNR) module"/>
    <property type="match status" value="1"/>
</dbReference>
<protein>
    <recommendedName>
        <fullName evidence="4">ferredoxin--NADP(+) reductase</fullName>
        <ecNumber evidence="4">1.18.1.2</ecNumber>
    </recommendedName>
</protein>
<evidence type="ECO:0000259" key="14">
    <source>
        <dbReference type="Pfam" id="PF00175"/>
    </source>
</evidence>
<dbReference type="GO" id="GO:0015979">
    <property type="term" value="P:photosynthesis"/>
    <property type="evidence" value="ECO:0007669"/>
    <property type="project" value="UniProtKB-UniPathway"/>
</dbReference>
<evidence type="ECO:0000256" key="5">
    <source>
        <dbReference type="ARBA" id="ARBA00022531"/>
    </source>
</evidence>
<feature type="region of interest" description="Disordered" evidence="13">
    <location>
        <begin position="56"/>
        <end position="84"/>
    </location>
</feature>
<dbReference type="InterPro" id="IPR039261">
    <property type="entry name" value="FNR_nucleotide-bd"/>
</dbReference>
<dbReference type="ExpressionAtlas" id="A0A1D6L5H8">
    <property type="expression patterns" value="baseline and differential"/>
</dbReference>
<evidence type="ECO:0000256" key="11">
    <source>
        <dbReference type="ARBA" id="ARBA00023002"/>
    </source>
</evidence>
<dbReference type="EC" id="1.18.1.2" evidence="4"/>
<dbReference type="AlphaFoldDB" id="A0A1D6L5H8"/>
<dbReference type="SUPFAM" id="SSF52343">
    <property type="entry name" value="Ferredoxin reductase-like, C-terminal NADP-linked domain"/>
    <property type="match status" value="1"/>
</dbReference>
<feature type="domain" description="Oxidoreductase FAD/NAD(P)-binding" evidence="14">
    <location>
        <begin position="134"/>
        <end position="248"/>
    </location>
</feature>
<comment type="similarity">
    <text evidence="3">Belongs to the ferredoxin--NADP reductase type 1 family.</text>
</comment>
<name>A0A1D6L5H8_MAIZE</name>
<dbReference type="InParanoid" id="A0A1D6L5H8"/>
<dbReference type="PRINTS" id="PR00371">
    <property type="entry name" value="FPNCR"/>
</dbReference>
<evidence type="ECO:0000256" key="2">
    <source>
        <dbReference type="ARBA" id="ARBA00004748"/>
    </source>
</evidence>
<dbReference type="SMR" id="A0A1D6L5H8"/>